<dbReference type="PANTHER" id="PTHR43873">
    <property type="entry name" value="COBYRINATE A,C-DIAMIDE SYNTHASE"/>
    <property type="match status" value="1"/>
</dbReference>
<dbReference type="Pfam" id="PF07685">
    <property type="entry name" value="GATase_3"/>
    <property type="match status" value="1"/>
</dbReference>
<dbReference type="GO" id="GO:0009236">
    <property type="term" value="P:cobalamin biosynthetic process"/>
    <property type="evidence" value="ECO:0007669"/>
    <property type="project" value="UniProtKB-UniRule"/>
</dbReference>
<dbReference type="InterPro" id="IPR011698">
    <property type="entry name" value="GATase_3"/>
</dbReference>
<comment type="similarity">
    <text evidence="7">Belongs to the CobB/CbiA family.</text>
</comment>
<keyword evidence="3 7" id="KW-0547">Nucleotide-binding</keyword>
<dbReference type="InterPro" id="IPR027417">
    <property type="entry name" value="P-loop_NTPase"/>
</dbReference>
<sequence length="849" mass="88981">MPRLVVAAPASGHGKTTIATGLMAALSRSGHRVSGHKVGPDYIDPGYHELATGLPGRNLDPHLAGEERLLPLLLHGAAGSDLAVVEGVMGLHDGMLGTDGYASTAHVARATHSPVVLVVDVSSASRSIAALVHGMVTFDTSVRVAGVILNKVGSTRHADEVVRALEGTGVPVLGIVHRDDGVVAPSRHLGLVPAEERDDAVAALDRLAARVAKAVDLEEVVRIAQSAPPLTGEAWDPVAETAPHTTVVPSQRRVVAVAGGRSFTFRYAETAELLDALGCDVRVFDPLHDEALPEGTSGLYLGGGFPEVHAATISANEPLRHAIADAVAAGVPTVAECAGLLYLCRTLDGAPMVGALPADAAMTPRLTLGYRTAVAPEEHLLAPAGGRVTGHEFHRTHVTPAHLGPDDAASGLSVAWTSAHGPAGFASPTLHASYLHTHWAGHPRMAARFAAAVTRWSSSPDGERQRARTDVSRPLGNGSVHVEVHGSVESGLDTRRPFVPHGAAARPAKSRATDPLRHHGDVEATDGLVDLAVNVHDGPRPPWLDDALRGALEHVGRYPDAREAEAAVAHRHTRPVEEVLATAGAAEAFTLLARARPWQHPVVVHPQFTEPDVALRQAGYEPRHVLLGHDFALEPDAVPDAADLVVVGNPTNPTGVLHPAWALRALVRPGRVVVVDEAFMDAVPGESASLADARLPGVLVLRSLTKLWSIPGVRAGYALGDADLVADLRAQQPPWSVSSHATAAIVACTSDDARAEAARRASQVAQHRAVLTDGLDALGVRHLPSAAPFVLAEVGTGVHGALRSAGWAVRRADTFPGLDDRWVRLAVRAPDVARRFLAALEIALQEARP</sequence>
<dbReference type="KEGG" id="aer:AERYTH_14620"/>
<dbReference type="NCBIfam" id="NF002204">
    <property type="entry name" value="PRK01077.1"/>
    <property type="match status" value="1"/>
</dbReference>
<dbReference type="CDD" id="cd03130">
    <property type="entry name" value="GATase1_CobB"/>
    <property type="match status" value="1"/>
</dbReference>
<dbReference type="NCBIfam" id="TIGR00379">
    <property type="entry name" value="cobB"/>
    <property type="match status" value="1"/>
</dbReference>
<evidence type="ECO:0000256" key="3">
    <source>
        <dbReference type="ARBA" id="ARBA00022741"/>
    </source>
</evidence>
<reference evidence="12 13" key="1">
    <citation type="journal article" date="1991" name="Int. J. Syst. Bacteriol.">
        <title>Description of the erythromycin-producing bacterium Arthrobacter sp. strain NRRL B-3381 as Aeromicrobium erythreum gen. nov., sp. nov.</title>
        <authorList>
            <person name="Miller E.S."/>
            <person name="Woese C.R."/>
            <person name="Brenner S."/>
        </authorList>
    </citation>
    <scope>NUCLEOTIDE SEQUENCE [LARGE SCALE GENOMIC DNA]</scope>
    <source>
        <strain evidence="12 13">AR18</strain>
    </source>
</reference>
<accession>A0A0U4BL48</accession>
<comment type="function">
    <text evidence="7">Catalyzes the ATP-dependent amidation of the two carboxylate groups at positions a and c of hydrogenobyrinate, using either L-glutamine or ammonia as the nitrogen source.</text>
</comment>
<dbReference type="InterPro" id="IPR029062">
    <property type="entry name" value="Class_I_gatase-like"/>
</dbReference>
<dbReference type="Gene3D" id="3.90.1150.10">
    <property type="entry name" value="Aspartate Aminotransferase, domain 1"/>
    <property type="match status" value="1"/>
</dbReference>
<comment type="domain">
    <text evidence="7">Comprises of two domains. The C-terminal domain contains the binding site for glutamine and catalyzes the hydrolysis of this substrate to glutamate and ammonia. The N-terminal domain is anticipated to bind ATP and hydrogenobyrinate and catalyzes the ultimate synthesis of the diamide product. The ammonia produced via the glutaminase domain is probably translocated to the adjacent domain via a molecular tunnel, where it reacts with an activated intermediate.</text>
</comment>
<dbReference type="GO" id="GO:0030170">
    <property type="term" value="F:pyridoxal phosphate binding"/>
    <property type="evidence" value="ECO:0007669"/>
    <property type="project" value="InterPro"/>
</dbReference>
<keyword evidence="5 7" id="KW-0460">Magnesium</keyword>
<protein>
    <recommendedName>
        <fullName evidence="7">Hydrogenobyrinate a,c-diamide synthase</fullName>
        <ecNumber evidence="7">6.3.5.9</ecNumber>
    </recommendedName>
    <alternativeName>
        <fullName evidence="7">Hydrogenobyrinic acid a,c-diamide synthase</fullName>
    </alternativeName>
</protein>
<dbReference type="CDD" id="cd00609">
    <property type="entry name" value="AAT_like"/>
    <property type="match status" value="1"/>
</dbReference>
<dbReference type="SUPFAM" id="SSF53383">
    <property type="entry name" value="PLP-dependent transferases"/>
    <property type="match status" value="1"/>
</dbReference>
<keyword evidence="2 7" id="KW-0436">Ligase</keyword>
<evidence type="ECO:0000256" key="8">
    <source>
        <dbReference type="SAM" id="MobiDB-lite"/>
    </source>
</evidence>
<dbReference type="HAMAP" id="MF_00027">
    <property type="entry name" value="CobB_CbiA"/>
    <property type="match status" value="1"/>
</dbReference>
<feature type="site" description="Increases nucleophilicity of active site Cys" evidence="7">
    <location>
        <position position="436"/>
    </location>
</feature>
<feature type="region of interest" description="Disordered" evidence="8">
    <location>
        <begin position="492"/>
        <end position="519"/>
    </location>
</feature>
<dbReference type="Proteomes" id="UP000067689">
    <property type="component" value="Chromosome"/>
</dbReference>
<evidence type="ECO:0000256" key="1">
    <source>
        <dbReference type="ARBA" id="ARBA00001946"/>
    </source>
</evidence>
<dbReference type="STRING" id="2041.AERYTH_14620"/>
<dbReference type="UniPathway" id="UPA00148">
    <property type="reaction ID" value="UER00220"/>
</dbReference>
<comment type="cofactor">
    <cofactor evidence="1 7">
        <name>Mg(2+)</name>
        <dbReference type="ChEBI" id="CHEBI:18420"/>
    </cofactor>
</comment>
<dbReference type="GO" id="GO:0043802">
    <property type="term" value="F:hydrogenobyrinic acid a,c-diamide synthase (glutamine-hydrolysing) activity"/>
    <property type="evidence" value="ECO:0007669"/>
    <property type="project" value="UniProtKB-UniRule"/>
</dbReference>
<dbReference type="NCBIfam" id="NF005915">
    <property type="entry name" value="PRK07908.1"/>
    <property type="match status" value="1"/>
</dbReference>
<evidence type="ECO:0000313" key="12">
    <source>
        <dbReference type="EMBL" id="ALX05841.1"/>
    </source>
</evidence>
<dbReference type="InterPro" id="IPR004839">
    <property type="entry name" value="Aminotransferase_I/II_large"/>
</dbReference>
<evidence type="ECO:0000256" key="4">
    <source>
        <dbReference type="ARBA" id="ARBA00022840"/>
    </source>
</evidence>
<dbReference type="PANTHER" id="PTHR43873:SF1">
    <property type="entry name" value="COBYRINATE A,C-DIAMIDE SYNTHASE"/>
    <property type="match status" value="1"/>
</dbReference>
<dbReference type="GO" id="GO:0005524">
    <property type="term" value="F:ATP binding"/>
    <property type="evidence" value="ECO:0007669"/>
    <property type="project" value="UniProtKB-UniRule"/>
</dbReference>
<dbReference type="GO" id="GO:0042242">
    <property type="term" value="F:cobyrinic acid a,c-diamide synthase activity"/>
    <property type="evidence" value="ECO:0007669"/>
    <property type="project" value="InterPro"/>
</dbReference>
<evidence type="ECO:0000256" key="7">
    <source>
        <dbReference type="HAMAP-Rule" id="MF_00027"/>
    </source>
</evidence>
<dbReference type="AlphaFoldDB" id="A0A0U4BL48"/>
<dbReference type="EMBL" id="CP011502">
    <property type="protein sequence ID" value="ALX05841.1"/>
    <property type="molecule type" value="Genomic_DNA"/>
</dbReference>
<feature type="region of interest" description="Disordered" evidence="8">
    <location>
        <begin position="456"/>
        <end position="479"/>
    </location>
</feature>
<evidence type="ECO:0000313" key="13">
    <source>
        <dbReference type="Proteomes" id="UP000067689"/>
    </source>
</evidence>
<feature type="domain" description="Aminotransferase class I/classII large" evidence="9">
    <location>
        <begin position="528"/>
        <end position="829"/>
    </location>
</feature>
<dbReference type="Pfam" id="PF01656">
    <property type="entry name" value="CbiA"/>
    <property type="match status" value="1"/>
</dbReference>
<dbReference type="InterPro" id="IPR015424">
    <property type="entry name" value="PyrdxlP-dep_Trfase"/>
</dbReference>
<keyword evidence="6 7" id="KW-0315">Glutamine amidotransferase</keyword>
<dbReference type="InterPro" id="IPR015422">
    <property type="entry name" value="PyrdxlP-dep_Trfase_small"/>
</dbReference>
<dbReference type="Gene3D" id="3.40.50.300">
    <property type="entry name" value="P-loop containing nucleotide triphosphate hydrolases"/>
    <property type="match status" value="1"/>
</dbReference>
<evidence type="ECO:0000259" key="10">
    <source>
        <dbReference type="Pfam" id="PF01656"/>
    </source>
</evidence>
<evidence type="ECO:0000259" key="11">
    <source>
        <dbReference type="Pfam" id="PF07685"/>
    </source>
</evidence>
<dbReference type="CDD" id="cd05388">
    <property type="entry name" value="CobB_N"/>
    <property type="match status" value="1"/>
</dbReference>
<evidence type="ECO:0000259" key="9">
    <source>
        <dbReference type="Pfam" id="PF00155"/>
    </source>
</evidence>
<gene>
    <name evidence="7" type="primary">cobB</name>
    <name evidence="12" type="ORF">AERYTH_14620</name>
</gene>
<dbReference type="InterPro" id="IPR004484">
    <property type="entry name" value="CbiA/CobB_synth"/>
</dbReference>
<dbReference type="PROSITE" id="PS51274">
    <property type="entry name" value="GATASE_COBBQ"/>
    <property type="match status" value="1"/>
</dbReference>
<feature type="compositionally biased region" description="Basic and acidic residues" evidence="8">
    <location>
        <begin position="461"/>
        <end position="471"/>
    </location>
</feature>
<dbReference type="SUPFAM" id="SSF52540">
    <property type="entry name" value="P-loop containing nucleoside triphosphate hydrolases"/>
    <property type="match status" value="1"/>
</dbReference>
<comment type="pathway">
    <text evidence="7">Cofactor biosynthesis; adenosylcobalamin biosynthesis; cob(II)yrinate a,c-diamide from precorrin-2 (aerobic route): step 9/10.</text>
</comment>
<dbReference type="Pfam" id="PF00155">
    <property type="entry name" value="Aminotran_1_2"/>
    <property type="match status" value="1"/>
</dbReference>
<dbReference type="InterPro" id="IPR015421">
    <property type="entry name" value="PyrdxlP-dep_Trfase_major"/>
</dbReference>
<keyword evidence="13" id="KW-1185">Reference proteome</keyword>
<evidence type="ECO:0000256" key="2">
    <source>
        <dbReference type="ARBA" id="ARBA00022598"/>
    </source>
</evidence>
<feature type="active site" description="Nucleophile" evidence="7">
    <location>
        <position position="337"/>
    </location>
</feature>
<keyword evidence="4 7" id="KW-0067">ATP-binding</keyword>
<comment type="catalytic activity">
    <reaction evidence="7">
        <text>hydrogenobyrinate + 2 L-glutamine + 2 ATP + 2 H2O = hydrogenobyrinate a,c-diamide + 2 L-glutamate + 2 ADP + 2 phosphate + 2 H(+)</text>
        <dbReference type="Rhea" id="RHEA:12544"/>
        <dbReference type="ChEBI" id="CHEBI:15377"/>
        <dbReference type="ChEBI" id="CHEBI:15378"/>
        <dbReference type="ChEBI" id="CHEBI:29985"/>
        <dbReference type="ChEBI" id="CHEBI:30616"/>
        <dbReference type="ChEBI" id="CHEBI:43474"/>
        <dbReference type="ChEBI" id="CHEBI:58359"/>
        <dbReference type="ChEBI" id="CHEBI:77873"/>
        <dbReference type="ChEBI" id="CHEBI:77874"/>
        <dbReference type="ChEBI" id="CHEBI:456216"/>
        <dbReference type="EC" id="6.3.5.9"/>
    </reaction>
</comment>
<comment type="miscellaneous">
    <text evidence="7">The a and c carboxylates of hydrogenobyrinate are activated for nucleophilic attack via formation of a phosphorylated intermediate by ATP. CobB catalyzes first the amidation of the c-carboxylate, and then that of the a-carboxylate.</text>
</comment>
<dbReference type="Gene3D" id="3.40.640.10">
    <property type="entry name" value="Type I PLP-dependent aspartate aminotransferase-like (Major domain)"/>
    <property type="match status" value="1"/>
</dbReference>
<organism evidence="12 13">
    <name type="scientific">Aeromicrobium erythreum</name>
    <dbReference type="NCBI Taxonomy" id="2041"/>
    <lineage>
        <taxon>Bacteria</taxon>
        <taxon>Bacillati</taxon>
        <taxon>Actinomycetota</taxon>
        <taxon>Actinomycetes</taxon>
        <taxon>Propionibacteriales</taxon>
        <taxon>Nocardioidaceae</taxon>
        <taxon>Aeromicrobium</taxon>
    </lineage>
</organism>
<dbReference type="SUPFAM" id="SSF52317">
    <property type="entry name" value="Class I glutamine amidotransferase-like"/>
    <property type="match status" value="1"/>
</dbReference>
<dbReference type="PATRIC" id="fig|2041.4.peg.3049"/>
<feature type="domain" description="CobB/CobQ-like glutamine amidotransferase" evidence="11">
    <location>
        <begin position="261"/>
        <end position="442"/>
    </location>
</feature>
<evidence type="ECO:0000256" key="5">
    <source>
        <dbReference type="ARBA" id="ARBA00022842"/>
    </source>
</evidence>
<dbReference type="EC" id="6.3.5.9" evidence="7"/>
<dbReference type="InterPro" id="IPR002586">
    <property type="entry name" value="CobQ/CobB/MinD/ParA_Nub-bd_dom"/>
</dbReference>
<feature type="domain" description="CobQ/CobB/MinD/ParA nucleotide binding" evidence="10">
    <location>
        <begin position="4"/>
        <end position="189"/>
    </location>
</feature>
<proteinExistence type="inferred from homology"/>
<evidence type="ECO:0000256" key="6">
    <source>
        <dbReference type="ARBA" id="ARBA00022962"/>
    </source>
</evidence>
<keyword evidence="7" id="KW-0169">Cobalamin biosynthesis</keyword>
<name>A0A0U4BL48_9ACTN</name>
<dbReference type="Gene3D" id="3.40.50.880">
    <property type="match status" value="1"/>
</dbReference>